<evidence type="ECO:0000256" key="6">
    <source>
        <dbReference type="ARBA" id="ARBA00022957"/>
    </source>
</evidence>
<dbReference type="GO" id="GO:0042773">
    <property type="term" value="P:ATP synthesis coupled electron transport"/>
    <property type="evidence" value="ECO:0007669"/>
    <property type="project" value="InterPro"/>
</dbReference>
<keyword evidence="5" id="KW-0521">NADP</keyword>
<dbReference type="Proteomes" id="UP000266005">
    <property type="component" value="Unassembled WGS sequence"/>
</dbReference>
<feature type="transmembrane region" description="Helical" evidence="14">
    <location>
        <begin position="321"/>
        <end position="340"/>
    </location>
</feature>
<evidence type="ECO:0000256" key="14">
    <source>
        <dbReference type="SAM" id="Phobius"/>
    </source>
</evidence>
<name>A0A399SMQ4_9BACT</name>
<dbReference type="PANTHER" id="PTHR42829">
    <property type="entry name" value="NADH-UBIQUINONE OXIDOREDUCTASE CHAIN 5"/>
    <property type="match status" value="1"/>
</dbReference>
<dbReference type="InterPro" id="IPR002128">
    <property type="entry name" value="NADH_UbQ_OxRdtase_chlpt_su5_C"/>
</dbReference>
<dbReference type="NCBIfam" id="TIGR01974">
    <property type="entry name" value="NDH_I_L"/>
    <property type="match status" value="1"/>
</dbReference>
<dbReference type="GO" id="GO:0003954">
    <property type="term" value="F:NADH dehydrogenase activity"/>
    <property type="evidence" value="ECO:0007669"/>
    <property type="project" value="TreeGrafter"/>
</dbReference>
<feature type="transmembrane region" description="Helical" evidence="14">
    <location>
        <begin position="427"/>
        <end position="450"/>
    </location>
</feature>
<feature type="transmembrane region" description="Helical" evidence="14">
    <location>
        <begin position="388"/>
        <end position="407"/>
    </location>
</feature>
<dbReference type="EMBL" id="QWGE01000001">
    <property type="protein sequence ID" value="RIJ43095.1"/>
    <property type="molecule type" value="Genomic_DNA"/>
</dbReference>
<sequence>MQEIVMPINNQGMALLCLLIPLLPLAGFIVNGLGNKKIAKGLVSFIGCSTVLASFLITVYLFLDFTANGSQAYTVDFYNWISVGDMRIGFSFLIDQLTLLMMLMVTGIGFFIHLYSAGYMSHDENFGKFFAFINLFMFSMLLLVMGSNYVMMFVGWEGVGLCSYLLIGFWNKNTSYNNAAKKAFVMNRIGDLGFLLGIFLIFITFGSVSYPQVFAEAAQYTGGIDSTVMIAITLLLFVGAMGKSAQLPLFTWLPDAMAGPTPVSALIHAATMVTAGIYMVLRSNVLYALAPTTLEVIAIVGVATAVLAASIGLAQNDIKKVLAYSTVSQLGYMFLALGVMAFSSSIFHVLTHAFFKALLFLGAGSVIHAMSNEQDIRSMGGLRKYLPITFVTFLIGTLAIAGIPPFAGFFSKDELLAHVWEHNKLLWGLGMLASFMTSFYMFRLVFLTFFGTFRGTEAQKSHLHESPMSMTIPLIVLAILSTVGGFLGIPAVFGEGNHILQNYLAPIYSYAEIANAAAVAPLHLDHATEWMLMGLSVAVAVVAAIIAYVMYVSKKSVPVAEGTKLSPIHNLIYNKYYIDELYDTVIVRPLMWMSSSFHRVLDVVVVDGIVNGFGKLTMLSGRTLRYAQSGAIGFYLLVMVFSIVLILFLNFFIG</sequence>
<evidence type="ECO:0000256" key="7">
    <source>
        <dbReference type="ARBA" id="ARBA00022967"/>
    </source>
</evidence>
<evidence type="ECO:0000256" key="1">
    <source>
        <dbReference type="ARBA" id="ARBA00004127"/>
    </source>
</evidence>
<dbReference type="GO" id="GO:0012505">
    <property type="term" value="C:endomembrane system"/>
    <property type="evidence" value="ECO:0007669"/>
    <property type="project" value="UniProtKB-SubCell"/>
</dbReference>
<evidence type="ECO:0000259" key="16">
    <source>
        <dbReference type="Pfam" id="PF00662"/>
    </source>
</evidence>
<evidence type="ECO:0000256" key="5">
    <source>
        <dbReference type="ARBA" id="ARBA00022857"/>
    </source>
</evidence>
<keyword evidence="4" id="KW-0874">Quinone</keyword>
<dbReference type="InterPro" id="IPR018393">
    <property type="entry name" value="NADHpl_OxRdtase_5_subgr"/>
</dbReference>
<keyword evidence="6" id="KW-0618">Plastoquinone</keyword>
<feature type="transmembrane region" description="Helical" evidence="14">
    <location>
        <begin position="97"/>
        <end position="117"/>
    </location>
</feature>
<feature type="transmembrane region" description="Helical" evidence="14">
    <location>
        <begin position="42"/>
        <end position="63"/>
    </location>
</feature>
<feature type="transmembrane region" description="Helical" evidence="14">
    <location>
        <begin position="12"/>
        <end position="30"/>
    </location>
</feature>
<keyword evidence="10 14" id="KW-0472">Membrane</keyword>
<keyword evidence="8 14" id="KW-1133">Transmembrane helix</keyword>
<evidence type="ECO:0000259" key="17">
    <source>
        <dbReference type="Pfam" id="PF01010"/>
    </source>
</evidence>
<feature type="transmembrane region" description="Helical" evidence="14">
    <location>
        <begin position="346"/>
        <end position="367"/>
    </location>
</feature>
<feature type="transmembrane region" description="Helical" evidence="14">
    <location>
        <begin position="263"/>
        <end position="281"/>
    </location>
</feature>
<organism evidence="18 19">
    <name type="scientific">Pontibacter oryzae</name>
    <dbReference type="NCBI Taxonomy" id="2304593"/>
    <lineage>
        <taxon>Bacteria</taxon>
        <taxon>Pseudomonadati</taxon>
        <taxon>Bacteroidota</taxon>
        <taxon>Cytophagia</taxon>
        <taxon>Cytophagales</taxon>
        <taxon>Hymenobacteraceae</taxon>
        <taxon>Pontibacter</taxon>
    </lineage>
</organism>
<feature type="transmembrane region" description="Helical" evidence="14">
    <location>
        <begin position="530"/>
        <end position="551"/>
    </location>
</feature>
<dbReference type="GO" id="GO:0016020">
    <property type="term" value="C:membrane"/>
    <property type="evidence" value="ECO:0007669"/>
    <property type="project" value="UniProtKB-SubCell"/>
</dbReference>
<dbReference type="Pfam" id="PF01010">
    <property type="entry name" value="Proton_antipo_C"/>
    <property type="match status" value="1"/>
</dbReference>
<comment type="similarity">
    <text evidence="2">Belongs to the complex I subunit 5 family.</text>
</comment>
<dbReference type="PANTHER" id="PTHR42829:SF2">
    <property type="entry name" value="NADH-UBIQUINONE OXIDOREDUCTASE CHAIN 5"/>
    <property type="match status" value="1"/>
</dbReference>
<comment type="catalytic activity">
    <reaction evidence="11">
        <text>a plastoquinone + NADPH + (n+1) H(+)(in) = a plastoquinol + NADP(+) + n H(+)(out)</text>
        <dbReference type="Rhea" id="RHEA:42612"/>
        <dbReference type="Rhea" id="RHEA-COMP:9561"/>
        <dbReference type="Rhea" id="RHEA-COMP:9562"/>
        <dbReference type="ChEBI" id="CHEBI:15378"/>
        <dbReference type="ChEBI" id="CHEBI:17757"/>
        <dbReference type="ChEBI" id="CHEBI:57783"/>
        <dbReference type="ChEBI" id="CHEBI:58349"/>
        <dbReference type="ChEBI" id="CHEBI:62192"/>
    </reaction>
</comment>
<feature type="domain" description="NADH-Ubiquinone oxidoreductase (complex I) chain 5 N-terminal" evidence="16">
    <location>
        <begin position="80"/>
        <end position="130"/>
    </location>
</feature>
<dbReference type="GO" id="GO:0048038">
    <property type="term" value="F:quinone binding"/>
    <property type="evidence" value="ECO:0007669"/>
    <property type="project" value="UniProtKB-KW"/>
</dbReference>
<comment type="caution">
    <text evidence="18">The sequence shown here is derived from an EMBL/GenBank/DDBJ whole genome shotgun (WGS) entry which is preliminary data.</text>
</comment>
<feature type="transmembrane region" description="Helical" evidence="14">
    <location>
        <begin position="222"/>
        <end position="242"/>
    </location>
</feature>
<proteinExistence type="inferred from homology"/>
<dbReference type="Pfam" id="PF00361">
    <property type="entry name" value="Proton_antipo_M"/>
    <property type="match status" value="1"/>
</dbReference>
<comment type="subcellular location">
    <subcellularLocation>
        <location evidence="1">Endomembrane system</location>
        <topology evidence="1">Multi-pass membrane protein</topology>
    </subcellularLocation>
    <subcellularLocation>
        <location evidence="13">Membrane</location>
        <topology evidence="13">Multi-pass membrane protein</topology>
    </subcellularLocation>
</comment>
<feature type="transmembrane region" description="Helical" evidence="14">
    <location>
        <begin position="471"/>
        <end position="493"/>
    </location>
</feature>
<keyword evidence="3 13" id="KW-0812">Transmembrane</keyword>
<evidence type="ECO:0000256" key="4">
    <source>
        <dbReference type="ARBA" id="ARBA00022719"/>
    </source>
</evidence>
<dbReference type="InterPro" id="IPR001516">
    <property type="entry name" value="Proton_antipo_N"/>
</dbReference>
<evidence type="ECO:0000256" key="8">
    <source>
        <dbReference type="ARBA" id="ARBA00022989"/>
    </source>
</evidence>
<dbReference type="Gene3D" id="1.20.5.2700">
    <property type="match status" value="1"/>
</dbReference>
<evidence type="ECO:0000259" key="15">
    <source>
        <dbReference type="Pfam" id="PF00361"/>
    </source>
</evidence>
<dbReference type="Pfam" id="PF00662">
    <property type="entry name" value="Proton_antipo_N"/>
    <property type="match status" value="1"/>
</dbReference>
<feature type="transmembrane region" description="Helical" evidence="14">
    <location>
        <begin position="632"/>
        <end position="653"/>
    </location>
</feature>
<dbReference type="GO" id="GO:0015990">
    <property type="term" value="P:electron transport coupled proton transport"/>
    <property type="evidence" value="ECO:0007669"/>
    <property type="project" value="TreeGrafter"/>
</dbReference>
<keyword evidence="7" id="KW-1278">Translocase</keyword>
<dbReference type="PRINTS" id="PR01434">
    <property type="entry name" value="NADHDHGNASE5"/>
</dbReference>
<evidence type="ECO:0000256" key="11">
    <source>
        <dbReference type="ARBA" id="ARBA00047726"/>
    </source>
</evidence>
<evidence type="ECO:0000256" key="9">
    <source>
        <dbReference type="ARBA" id="ARBA00023027"/>
    </source>
</evidence>
<dbReference type="RefSeq" id="WP_119430976.1">
    <property type="nucleotide sequence ID" value="NZ_QWGE01000001.1"/>
</dbReference>
<evidence type="ECO:0000313" key="19">
    <source>
        <dbReference type="Proteomes" id="UP000266005"/>
    </source>
</evidence>
<dbReference type="InterPro" id="IPR003945">
    <property type="entry name" value="NU5C-like"/>
</dbReference>
<comment type="catalytic activity">
    <reaction evidence="12">
        <text>a plastoquinone + NADH + (n+1) H(+)(in) = a plastoquinol + NAD(+) + n H(+)(out)</text>
        <dbReference type="Rhea" id="RHEA:42608"/>
        <dbReference type="Rhea" id="RHEA-COMP:9561"/>
        <dbReference type="Rhea" id="RHEA-COMP:9562"/>
        <dbReference type="ChEBI" id="CHEBI:15378"/>
        <dbReference type="ChEBI" id="CHEBI:17757"/>
        <dbReference type="ChEBI" id="CHEBI:57540"/>
        <dbReference type="ChEBI" id="CHEBI:57945"/>
        <dbReference type="ChEBI" id="CHEBI:62192"/>
    </reaction>
</comment>
<dbReference type="GO" id="GO:0008137">
    <property type="term" value="F:NADH dehydrogenase (ubiquinone) activity"/>
    <property type="evidence" value="ECO:0007669"/>
    <property type="project" value="InterPro"/>
</dbReference>
<dbReference type="PRINTS" id="PR01435">
    <property type="entry name" value="NPOXDRDTASE5"/>
</dbReference>
<feature type="domain" description="NADH:ubiquinone/plastoquinone oxidoreductase chloroplast chain 5 C-terminal" evidence="17">
    <location>
        <begin position="457"/>
        <end position="594"/>
    </location>
</feature>
<protein>
    <submittedName>
        <fullName evidence="18">NADH-quinone oxidoreductase subunit L</fullName>
    </submittedName>
</protein>
<reference evidence="19" key="1">
    <citation type="submission" date="2018-08" db="EMBL/GenBank/DDBJ databases">
        <title>Mucilaginibacter sp. MYSH2.</title>
        <authorList>
            <person name="Seo T."/>
        </authorList>
    </citation>
    <scope>NUCLEOTIDE SEQUENCE [LARGE SCALE GENOMIC DNA]</scope>
    <source>
        <strain evidence="19">KIRAN</strain>
    </source>
</reference>
<dbReference type="InterPro" id="IPR001750">
    <property type="entry name" value="ND/Mrp_TM"/>
</dbReference>
<accession>A0A399SMQ4</accession>
<evidence type="ECO:0000256" key="10">
    <source>
        <dbReference type="ARBA" id="ARBA00023136"/>
    </source>
</evidence>
<dbReference type="AlphaFoldDB" id="A0A399SMQ4"/>
<feature type="domain" description="NADH:quinone oxidoreductase/Mrp antiporter transmembrane" evidence="15">
    <location>
        <begin position="148"/>
        <end position="437"/>
    </location>
</feature>
<evidence type="ECO:0000256" key="13">
    <source>
        <dbReference type="RuleBase" id="RU000320"/>
    </source>
</evidence>
<gene>
    <name evidence="18" type="ORF">D1627_04505</name>
</gene>
<evidence type="ECO:0000256" key="2">
    <source>
        <dbReference type="ARBA" id="ARBA00008200"/>
    </source>
</evidence>
<feature type="transmembrane region" description="Helical" evidence="14">
    <location>
        <begin position="129"/>
        <end position="147"/>
    </location>
</feature>
<feature type="transmembrane region" description="Helical" evidence="14">
    <location>
        <begin position="293"/>
        <end position="314"/>
    </location>
</feature>
<evidence type="ECO:0000256" key="3">
    <source>
        <dbReference type="ARBA" id="ARBA00022692"/>
    </source>
</evidence>
<evidence type="ECO:0000256" key="12">
    <source>
        <dbReference type="ARBA" id="ARBA00048026"/>
    </source>
</evidence>
<keyword evidence="9" id="KW-0520">NAD</keyword>
<keyword evidence="19" id="KW-1185">Reference proteome</keyword>
<feature type="transmembrane region" description="Helical" evidence="14">
    <location>
        <begin position="192"/>
        <end position="210"/>
    </location>
</feature>
<evidence type="ECO:0000313" key="18">
    <source>
        <dbReference type="EMBL" id="RIJ43095.1"/>
    </source>
</evidence>
<feature type="transmembrane region" description="Helical" evidence="14">
    <location>
        <begin position="153"/>
        <end position="171"/>
    </location>
</feature>
<dbReference type="NCBIfam" id="NF005141">
    <property type="entry name" value="PRK06590.1"/>
    <property type="match status" value="1"/>
</dbReference>